<dbReference type="Proteomes" id="UP000399805">
    <property type="component" value="Unassembled WGS sequence"/>
</dbReference>
<dbReference type="CDD" id="cd00609">
    <property type="entry name" value="AAT_like"/>
    <property type="match status" value="1"/>
</dbReference>
<evidence type="ECO:0000313" key="8">
    <source>
        <dbReference type="Proteomes" id="UP000399805"/>
    </source>
</evidence>
<dbReference type="PANTHER" id="PTHR46577:SF1">
    <property type="entry name" value="HTH-TYPE TRANSCRIPTIONAL REGULATORY PROTEIN GABR"/>
    <property type="match status" value="1"/>
</dbReference>
<organism evidence="7 8">
    <name type="scientific">Amycolatopsis camponoti</name>
    <dbReference type="NCBI Taxonomy" id="2606593"/>
    <lineage>
        <taxon>Bacteria</taxon>
        <taxon>Bacillati</taxon>
        <taxon>Actinomycetota</taxon>
        <taxon>Actinomycetes</taxon>
        <taxon>Pseudonocardiales</taxon>
        <taxon>Pseudonocardiaceae</taxon>
        <taxon>Amycolatopsis</taxon>
    </lineage>
</organism>
<dbReference type="InterPro" id="IPR015421">
    <property type="entry name" value="PyrdxlP-dep_Trfase_major"/>
</dbReference>
<accession>A0A6I8LII3</accession>
<dbReference type="Pfam" id="PF00155">
    <property type="entry name" value="Aminotran_1_2"/>
    <property type="match status" value="1"/>
</dbReference>
<dbReference type="PANTHER" id="PTHR46577">
    <property type="entry name" value="HTH-TYPE TRANSCRIPTIONAL REGULATORY PROTEIN GABR"/>
    <property type="match status" value="1"/>
</dbReference>
<dbReference type="AlphaFoldDB" id="A0A6I8LII3"/>
<dbReference type="InterPro" id="IPR004839">
    <property type="entry name" value="Aminotransferase_I/II_large"/>
</dbReference>
<evidence type="ECO:0000256" key="1">
    <source>
        <dbReference type="ARBA" id="ARBA00005384"/>
    </source>
</evidence>
<evidence type="ECO:0000256" key="4">
    <source>
        <dbReference type="ARBA" id="ARBA00023125"/>
    </source>
</evidence>
<keyword evidence="3" id="KW-0805">Transcription regulation</keyword>
<dbReference type="Gene3D" id="1.10.10.10">
    <property type="entry name" value="Winged helix-like DNA-binding domain superfamily/Winged helix DNA-binding domain"/>
    <property type="match status" value="1"/>
</dbReference>
<dbReference type="RefSeq" id="WP_155542090.1">
    <property type="nucleotide sequence ID" value="NZ_CABVGP010000001.1"/>
</dbReference>
<dbReference type="GO" id="GO:0003700">
    <property type="term" value="F:DNA-binding transcription factor activity"/>
    <property type="evidence" value="ECO:0007669"/>
    <property type="project" value="InterPro"/>
</dbReference>
<comment type="similarity">
    <text evidence="1">In the C-terminal section; belongs to the class-I pyridoxal-phosphate-dependent aminotransferase family.</text>
</comment>
<evidence type="ECO:0000256" key="3">
    <source>
        <dbReference type="ARBA" id="ARBA00023015"/>
    </source>
</evidence>
<evidence type="ECO:0000259" key="6">
    <source>
        <dbReference type="PROSITE" id="PS50949"/>
    </source>
</evidence>
<evidence type="ECO:0000313" key="7">
    <source>
        <dbReference type="EMBL" id="VVJ16800.1"/>
    </source>
</evidence>
<evidence type="ECO:0000256" key="5">
    <source>
        <dbReference type="ARBA" id="ARBA00023163"/>
    </source>
</evidence>
<evidence type="ECO:0000256" key="2">
    <source>
        <dbReference type="ARBA" id="ARBA00022898"/>
    </source>
</evidence>
<dbReference type="InterPro" id="IPR000524">
    <property type="entry name" value="Tscrpt_reg_HTH_GntR"/>
</dbReference>
<dbReference type="GO" id="GO:0030170">
    <property type="term" value="F:pyridoxal phosphate binding"/>
    <property type="evidence" value="ECO:0007669"/>
    <property type="project" value="InterPro"/>
</dbReference>
<feature type="domain" description="HTH gntR-type" evidence="6">
    <location>
        <begin position="11"/>
        <end position="79"/>
    </location>
</feature>
<gene>
    <name evidence="7" type="ORF">AA23TX_01821</name>
</gene>
<dbReference type="EMBL" id="CABVGP010000001">
    <property type="protein sequence ID" value="VVJ16800.1"/>
    <property type="molecule type" value="Genomic_DNA"/>
</dbReference>
<dbReference type="PRINTS" id="PR00035">
    <property type="entry name" value="HTHGNTR"/>
</dbReference>
<keyword evidence="5" id="KW-0804">Transcription</keyword>
<dbReference type="InterPro" id="IPR036388">
    <property type="entry name" value="WH-like_DNA-bd_sf"/>
</dbReference>
<dbReference type="CDD" id="cd07377">
    <property type="entry name" value="WHTH_GntR"/>
    <property type="match status" value="1"/>
</dbReference>
<keyword evidence="4" id="KW-0238">DNA-binding</keyword>
<dbReference type="Pfam" id="PF00392">
    <property type="entry name" value="GntR"/>
    <property type="match status" value="1"/>
</dbReference>
<dbReference type="GO" id="GO:0003677">
    <property type="term" value="F:DNA binding"/>
    <property type="evidence" value="ECO:0007669"/>
    <property type="project" value="UniProtKB-KW"/>
</dbReference>
<keyword evidence="8" id="KW-1185">Reference proteome</keyword>
<dbReference type="SUPFAM" id="SSF46785">
    <property type="entry name" value="Winged helix' DNA-binding domain"/>
    <property type="match status" value="1"/>
</dbReference>
<name>A0A6I8LII3_9PSEU</name>
<sequence>MDVHIDLSGTRGHRDAIYRQLRAAILDGRIRSGDALPPTRELAQRLAVSRTTVSAAYDRLTAEGFLAGRVGAGTFVTASSLTRPAPSSVSGVRPLPEWDAVPSPPAPFAPAPEFDFRPGVPDLTRFPFDTWRRLVTQRLRAGQADLMTYGDPQGLPALRAEIARHIGVSRDVRASAAQVVVTAGAQQTTDLVGRVLLRAGDVAAVEDPGYPPPRLVLAARGVRVAPVPVDASGIVVRAIPAGTRLVYVTPSHQYPLGLSMSLERRLELLDWAERNDAVLVEDDYDTEFRYTGRPLEPLHSLDSRGRVVYVGSFSKVLSPALRLGFLVAPPSLVPSLVKARYLTDWHAPNVEQAALAAFMAEGGFARHVRRMRKVYRERHELLSSLLRDFDFLTPLPSSAGLHLSASAPVDLSPLVRRARRDGVRLYSLGDFAVGERRHGLVFGYGAVAAERIGPGLARLRALADEGAA</sequence>
<proteinExistence type="inferred from homology"/>
<dbReference type="Gene3D" id="3.40.640.10">
    <property type="entry name" value="Type I PLP-dependent aspartate aminotransferase-like (Major domain)"/>
    <property type="match status" value="1"/>
</dbReference>
<dbReference type="InterPro" id="IPR015424">
    <property type="entry name" value="PyrdxlP-dep_Trfase"/>
</dbReference>
<dbReference type="InterPro" id="IPR051446">
    <property type="entry name" value="HTH_trans_reg/aminotransferase"/>
</dbReference>
<reference evidence="7 8" key="1">
    <citation type="submission" date="2019-09" db="EMBL/GenBank/DDBJ databases">
        <authorList>
            <person name="Leyn A S."/>
        </authorList>
    </citation>
    <scope>NUCLEOTIDE SEQUENCE [LARGE SCALE GENOMIC DNA]</scope>
    <source>
        <strain evidence="7">AA231_1</strain>
    </source>
</reference>
<dbReference type="InterPro" id="IPR036390">
    <property type="entry name" value="WH_DNA-bd_sf"/>
</dbReference>
<dbReference type="PROSITE" id="PS50949">
    <property type="entry name" value="HTH_GNTR"/>
    <property type="match status" value="1"/>
</dbReference>
<dbReference type="SMART" id="SM00345">
    <property type="entry name" value="HTH_GNTR"/>
    <property type="match status" value="1"/>
</dbReference>
<protein>
    <submittedName>
        <fullName evidence="7">Transcriptional regulator</fullName>
    </submittedName>
</protein>
<keyword evidence="2" id="KW-0663">Pyridoxal phosphate</keyword>
<dbReference type="SUPFAM" id="SSF53383">
    <property type="entry name" value="PLP-dependent transferases"/>
    <property type="match status" value="1"/>
</dbReference>